<proteinExistence type="inferred from homology"/>
<evidence type="ECO:0000256" key="5">
    <source>
        <dbReference type="ARBA" id="ARBA00022984"/>
    </source>
</evidence>
<organism evidence="11 12">
    <name type="scientific">Candidatus Limisoma intestinavium</name>
    <dbReference type="NCBI Taxonomy" id="2840856"/>
    <lineage>
        <taxon>Bacteria</taxon>
        <taxon>Pseudomonadati</taxon>
        <taxon>Bacteroidota</taxon>
        <taxon>Bacteroidia</taxon>
        <taxon>Bacteroidales</taxon>
        <taxon>Candidatus Limisoma</taxon>
    </lineage>
</organism>
<comment type="function">
    <text evidence="8">Involved in peptidoglycan biosynthesis. Transports lipid-linked peptidoglycan precursors from the inner to the outer leaflet of the cytoplasmic membrane.</text>
</comment>
<feature type="transmembrane region" description="Helical" evidence="10">
    <location>
        <begin position="227"/>
        <end position="249"/>
    </location>
</feature>
<dbReference type="GO" id="GO:0008360">
    <property type="term" value="P:regulation of cell shape"/>
    <property type="evidence" value="ECO:0007669"/>
    <property type="project" value="UniProtKB-KW"/>
</dbReference>
<evidence type="ECO:0000313" key="11">
    <source>
        <dbReference type="EMBL" id="HIU38739.1"/>
    </source>
</evidence>
<dbReference type="GO" id="GO:0005886">
    <property type="term" value="C:plasma membrane"/>
    <property type="evidence" value="ECO:0007669"/>
    <property type="project" value="UniProtKB-SubCell"/>
</dbReference>
<evidence type="ECO:0000256" key="9">
    <source>
        <dbReference type="ARBA" id="ARBA00061532"/>
    </source>
</evidence>
<feature type="transmembrane region" description="Helical" evidence="10">
    <location>
        <begin position="12"/>
        <end position="34"/>
    </location>
</feature>
<feature type="transmembrane region" description="Helical" evidence="10">
    <location>
        <begin position="129"/>
        <end position="149"/>
    </location>
</feature>
<dbReference type="PANTHER" id="PTHR47019">
    <property type="entry name" value="LIPID II FLIPPASE MURJ"/>
    <property type="match status" value="1"/>
</dbReference>
<keyword evidence="2" id="KW-1003">Cell membrane</keyword>
<comment type="similarity">
    <text evidence="9">Belongs to the MurJ/MviN family.</text>
</comment>
<evidence type="ECO:0000313" key="12">
    <source>
        <dbReference type="Proteomes" id="UP000824076"/>
    </source>
</evidence>
<evidence type="ECO:0000256" key="2">
    <source>
        <dbReference type="ARBA" id="ARBA00022475"/>
    </source>
</evidence>
<keyword evidence="3 10" id="KW-0812">Transmembrane</keyword>
<feature type="transmembrane region" description="Helical" evidence="10">
    <location>
        <begin position="347"/>
        <end position="368"/>
    </location>
</feature>
<dbReference type="Proteomes" id="UP000824076">
    <property type="component" value="Unassembled WGS sequence"/>
</dbReference>
<feature type="transmembrane region" description="Helical" evidence="10">
    <location>
        <begin position="91"/>
        <end position="109"/>
    </location>
</feature>
<feature type="transmembrane region" description="Helical" evidence="10">
    <location>
        <begin position="186"/>
        <end position="207"/>
    </location>
</feature>
<sequence length="371" mass="41835">MHLLKSENYRRGIISSSLLNVGGKSVAFLQQWLIGFYFGTHSDTDVFFFTYNIILFLSYFFLNFTTAVLIPEGMKIRVRESDEKSKQFLNTYIQFYVVVGVLLVLLSLFDTGRVFAFISEFPTEVIADNITLIRWCLPIIFLNIVVTIMSEILASYKYFTAPNLITLVNYVCGVAFIVLFHDSLGINVVALGLIVGYVVNLVIFTYFMRKMLKWKFFIRPLGRVKSILGSGIYAQLGHTVYLVALYVPQNLFSQLPSGTLTAINFADKLISIPSIFLVAQITKVMSIKINNLVSANQFSELSRLMKRLVTGVSYGLTVVAIGVFFLSGPVIDLLFSWGNYDMSAMSITARILSTMIFYLPFGFMFALYGSL</sequence>
<feature type="transmembrane region" description="Helical" evidence="10">
    <location>
        <begin position="269"/>
        <end position="287"/>
    </location>
</feature>
<comment type="caution">
    <text evidence="11">The sequence shown here is derived from an EMBL/GenBank/DDBJ whole genome shotgun (WGS) entry which is preliminary data.</text>
</comment>
<reference evidence="11" key="2">
    <citation type="journal article" date="2021" name="PeerJ">
        <title>Extensive microbial diversity within the chicken gut microbiome revealed by metagenomics and culture.</title>
        <authorList>
            <person name="Gilroy R."/>
            <person name="Ravi A."/>
            <person name="Getino M."/>
            <person name="Pursley I."/>
            <person name="Horton D.L."/>
            <person name="Alikhan N.F."/>
            <person name="Baker D."/>
            <person name="Gharbi K."/>
            <person name="Hall N."/>
            <person name="Watson M."/>
            <person name="Adriaenssens E.M."/>
            <person name="Foster-Nyarko E."/>
            <person name="Jarju S."/>
            <person name="Secka A."/>
            <person name="Antonio M."/>
            <person name="Oren A."/>
            <person name="Chaudhuri R.R."/>
            <person name="La Ragione R."/>
            <person name="Hildebrand F."/>
            <person name="Pallen M.J."/>
        </authorList>
    </citation>
    <scope>NUCLEOTIDE SEQUENCE</scope>
    <source>
        <strain evidence="11">17073</strain>
    </source>
</reference>
<dbReference type="GO" id="GO:0009252">
    <property type="term" value="P:peptidoglycan biosynthetic process"/>
    <property type="evidence" value="ECO:0007669"/>
    <property type="project" value="UniProtKB-KW"/>
</dbReference>
<feature type="non-terminal residue" evidence="11">
    <location>
        <position position="371"/>
    </location>
</feature>
<evidence type="ECO:0000256" key="6">
    <source>
        <dbReference type="ARBA" id="ARBA00022989"/>
    </source>
</evidence>
<evidence type="ECO:0000256" key="8">
    <source>
        <dbReference type="ARBA" id="ARBA00060041"/>
    </source>
</evidence>
<dbReference type="GO" id="GO:0034204">
    <property type="term" value="P:lipid translocation"/>
    <property type="evidence" value="ECO:0007669"/>
    <property type="project" value="TreeGrafter"/>
</dbReference>
<keyword evidence="7 10" id="KW-0472">Membrane</keyword>
<dbReference type="Pfam" id="PF03023">
    <property type="entry name" value="MurJ"/>
    <property type="match status" value="1"/>
</dbReference>
<dbReference type="GO" id="GO:0015648">
    <property type="term" value="F:lipid-linked peptidoglycan transporter activity"/>
    <property type="evidence" value="ECO:0007669"/>
    <property type="project" value="TreeGrafter"/>
</dbReference>
<dbReference type="AlphaFoldDB" id="A0A9D1LGC8"/>
<comment type="subcellular location">
    <subcellularLocation>
        <location evidence="1">Cell membrane</location>
        <topology evidence="1">Multi-pass membrane protein</topology>
    </subcellularLocation>
</comment>
<evidence type="ECO:0000256" key="3">
    <source>
        <dbReference type="ARBA" id="ARBA00022692"/>
    </source>
</evidence>
<accession>A0A9D1LGC8</accession>
<dbReference type="InterPro" id="IPR051050">
    <property type="entry name" value="Lipid_II_flippase_MurJ/MviN"/>
</dbReference>
<evidence type="ECO:0000256" key="10">
    <source>
        <dbReference type="SAM" id="Phobius"/>
    </source>
</evidence>
<dbReference type="InterPro" id="IPR004268">
    <property type="entry name" value="MurJ"/>
</dbReference>
<name>A0A9D1LGC8_9BACT</name>
<feature type="transmembrane region" description="Helical" evidence="10">
    <location>
        <begin position="161"/>
        <end position="180"/>
    </location>
</feature>
<evidence type="ECO:0000256" key="1">
    <source>
        <dbReference type="ARBA" id="ARBA00004651"/>
    </source>
</evidence>
<evidence type="ECO:0000256" key="4">
    <source>
        <dbReference type="ARBA" id="ARBA00022960"/>
    </source>
</evidence>
<feature type="transmembrane region" description="Helical" evidence="10">
    <location>
        <begin position="308"/>
        <end position="327"/>
    </location>
</feature>
<keyword evidence="4" id="KW-0133">Cell shape</keyword>
<dbReference type="EMBL" id="DVMS01000102">
    <property type="protein sequence ID" value="HIU38739.1"/>
    <property type="molecule type" value="Genomic_DNA"/>
</dbReference>
<gene>
    <name evidence="11" type="ORF">IAD18_03610</name>
</gene>
<dbReference type="PANTHER" id="PTHR47019:SF1">
    <property type="entry name" value="LIPID II FLIPPASE MURJ"/>
    <property type="match status" value="1"/>
</dbReference>
<keyword evidence="5" id="KW-0573">Peptidoglycan synthesis</keyword>
<reference evidence="11" key="1">
    <citation type="submission" date="2020-10" db="EMBL/GenBank/DDBJ databases">
        <authorList>
            <person name="Gilroy R."/>
        </authorList>
    </citation>
    <scope>NUCLEOTIDE SEQUENCE</scope>
    <source>
        <strain evidence="11">17073</strain>
    </source>
</reference>
<evidence type="ECO:0000256" key="7">
    <source>
        <dbReference type="ARBA" id="ARBA00023136"/>
    </source>
</evidence>
<keyword evidence="6 10" id="KW-1133">Transmembrane helix</keyword>
<protein>
    <submittedName>
        <fullName evidence="11">Uncharacterized protein</fullName>
    </submittedName>
</protein>
<feature type="transmembrane region" description="Helical" evidence="10">
    <location>
        <begin position="46"/>
        <end position="70"/>
    </location>
</feature>